<dbReference type="Gene3D" id="3.40.50.880">
    <property type="match status" value="1"/>
</dbReference>
<protein>
    <submittedName>
        <fullName evidence="4">AraC family transcriptional regulator</fullName>
    </submittedName>
</protein>
<dbReference type="EMBL" id="MWIH01000002">
    <property type="protein sequence ID" value="OQO95011.1"/>
    <property type="molecule type" value="Genomic_DNA"/>
</dbReference>
<proteinExistence type="predicted"/>
<dbReference type="GO" id="GO:0043565">
    <property type="term" value="F:sequence-specific DNA binding"/>
    <property type="evidence" value="ECO:0007669"/>
    <property type="project" value="InterPro"/>
</dbReference>
<reference evidence="4 5" key="1">
    <citation type="submission" date="2017-02" db="EMBL/GenBank/DDBJ databases">
        <title>Draft genome of Saccharomonospora sp. 154.</title>
        <authorList>
            <person name="Alonso-Carmona G.S."/>
            <person name="De La Haba R."/>
            <person name="Vera-Gargallo B."/>
            <person name="Sandoval-Trujillo A.H."/>
            <person name="Ramirez-Duran N."/>
            <person name="Ventosa A."/>
        </authorList>
    </citation>
    <scope>NUCLEOTIDE SEQUENCE [LARGE SCALE GENOMIC DNA]</scope>
    <source>
        <strain evidence="4 5">LRS4.154</strain>
    </source>
</reference>
<dbReference type="PANTHER" id="PTHR43130">
    <property type="entry name" value="ARAC-FAMILY TRANSCRIPTIONAL REGULATOR"/>
    <property type="match status" value="1"/>
</dbReference>
<dbReference type="InterPro" id="IPR029062">
    <property type="entry name" value="Class_I_gatase-like"/>
</dbReference>
<evidence type="ECO:0000313" key="4">
    <source>
        <dbReference type="EMBL" id="OQO95011.1"/>
    </source>
</evidence>
<dbReference type="Pfam" id="PF01965">
    <property type="entry name" value="DJ-1_PfpI"/>
    <property type="match status" value="1"/>
</dbReference>
<dbReference type="InterPro" id="IPR018060">
    <property type="entry name" value="HTH_AraC"/>
</dbReference>
<keyword evidence="5" id="KW-1185">Reference proteome</keyword>
<keyword evidence="1" id="KW-0805">Transcription regulation</keyword>
<sequence>MSRSVEPRAPHRVAVLVRPGVLPMELGLVHQIFRGARTPGGAPLYEVTSFALEPGPVATDADFSVHVERGPDVLDEAETVVVPASHPLDETDDVLSPALRDALARIRPGTRIASVCTGAFVLAAAGLLDGRRATTHWHSAERFRRSFPAVEVDPHVLYTDNGEVLTSAGEAAGIDLCLHLIRRDHGAAVANEVARGMVVPPHREGGQAQYLQLPVPEPGARDSTARAREWALRHLHRPLSVAELAEREAMSVRTFTRRFRQEVGTSPLRWLTQQRVERARQLLERTELPVDRVAEAVGFTSAVSLRQHLAATLGVSPSTYRQTFGGDRHTIPT</sequence>
<keyword evidence="2" id="KW-0804">Transcription</keyword>
<evidence type="ECO:0000256" key="1">
    <source>
        <dbReference type="ARBA" id="ARBA00023015"/>
    </source>
</evidence>
<dbReference type="PROSITE" id="PS01124">
    <property type="entry name" value="HTH_ARAC_FAMILY_2"/>
    <property type="match status" value="1"/>
</dbReference>
<dbReference type="InterPro" id="IPR052158">
    <property type="entry name" value="INH-QAR"/>
</dbReference>
<dbReference type="AlphaFoldDB" id="A0A1V9AD51"/>
<dbReference type="SUPFAM" id="SSF52317">
    <property type="entry name" value="Class I glutamine amidotransferase-like"/>
    <property type="match status" value="1"/>
</dbReference>
<dbReference type="SUPFAM" id="SSF46689">
    <property type="entry name" value="Homeodomain-like"/>
    <property type="match status" value="2"/>
</dbReference>
<dbReference type="InterPro" id="IPR002818">
    <property type="entry name" value="DJ-1/PfpI"/>
</dbReference>
<evidence type="ECO:0000313" key="5">
    <source>
        <dbReference type="Proteomes" id="UP000192591"/>
    </source>
</evidence>
<dbReference type="SMART" id="SM00342">
    <property type="entry name" value="HTH_ARAC"/>
    <property type="match status" value="1"/>
</dbReference>
<comment type="caution">
    <text evidence="4">The sequence shown here is derived from an EMBL/GenBank/DDBJ whole genome shotgun (WGS) entry which is preliminary data.</text>
</comment>
<organism evidence="4 5">
    <name type="scientific">Saccharomonospora piscinae</name>
    <dbReference type="NCBI Taxonomy" id="687388"/>
    <lineage>
        <taxon>Bacteria</taxon>
        <taxon>Bacillati</taxon>
        <taxon>Actinomycetota</taxon>
        <taxon>Actinomycetes</taxon>
        <taxon>Pseudonocardiales</taxon>
        <taxon>Pseudonocardiaceae</taxon>
        <taxon>Saccharomonospora</taxon>
    </lineage>
</organism>
<dbReference type="Proteomes" id="UP000192591">
    <property type="component" value="Unassembled WGS sequence"/>
</dbReference>
<dbReference type="GO" id="GO:0003700">
    <property type="term" value="F:DNA-binding transcription factor activity"/>
    <property type="evidence" value="ECO:0007669"/>
    <property type="project" value="InterPro"/>
</dbReference>
<dbReference type="Gene3D" id="1.10.10.60">
    <property type="entry name" value="Homeodomain-like"/>
    <property type="match status" value="1"/>
</dbReference>
<name>A0A1V9AD51_SACPI</name>
<dbReference type="STRING" id="1962155.B1813_02835"/>
<dbReference type="Pfam" id="PF12833">
    <property type="entry name" value="HTH_18"/>
    <property type="match status" value="1"/>
</dbReference>
<dbReference type="InterPro" id="IPR009057">
    <property type="entry name" value="Homeodomain-like_sf"/>
</dbReference>
<dbReference type="CDD" id="cd03137">
    <property type="entry name" value="GATase1_AraC_1"/>
    <property type="match status" value="1"/>
</dbReference>
<evidence type="ECO:0000259" key="3">
    <source>
        <dbReference type="PROSITE" id="PS01124"/>
    </source>
</evidence>
<feature type="domain" description="HTH araC/xylS-type" evidence="3">
    <location>
        <begin position="225"/>
        <end position="323"/>
    </location>
</feature>
<dbReference type="RefSeq" id="WP_081190404.1">
    <property type="nucleotide sequence ID" value="NZ_MWIH01000002.1"/>
</dbReference>
<gene>
    <name evidence="4" type="ORF">B1813_02835</name>
</gene>
<evidence type="ECO:0000256" key="2">
    <source>
        <dbReference type="ARBA" id="ARBA00023163"/>
    </source>
</evidence>
<dbReference type="PANTHER" id="PTHR43130:SF3">
    <property type="entry name" value="HTH-TYPE TRANSCRIPTIONAL REGULATOR RV1931C"/>
    <property type="match status" value="1"/>
</dbReference>
<accession>A0A1V9AD51</accession>